<dbReference type="Pfam" id="PF20936">
    <property type="entry name" value="GCIP_C"/>
    <property type="match status" value="1"/>
</dbReference>
<evidence type="ECO:0000259" key="11">
    <source>
        <dbReference type="Pfam" id="PF20936"/>
    </source>
</evidence>
<dbReference type="Ensembl" id="ENSPSMT00000012813.1">
    <property type="protein sequence ID" value="ENSPSMP00000010985.1"/>
    <property type="gene ID" value="ENSPSMG00000007920.1"/>
</dbReference>
<proteinExistence type="inferred from homology"/>
<evidence type="ECO:0000256" key="2">
    <source>
        <dbReference type="ARBA" id="ARBA00004496"/>
    </source>
</evidence>
<dbReference type="InterPro" id="IPR049318">
    <property type="entry name" value="GCIP_C"/>
</dbReference>
<dbReference type="PANTHER" id="PTHR15492:SF1">
    <property type="entry name" value="CYCLIN-D1-BINDING PROTEIN 1"/>
    <property type="match status" value="1"/>
</dbReference>
<evidence type="ECO:0000256" key="3">
    <source>
        <dbReference type="ARBA" id="ARBA00008940"/>
    </source>
</evidence>
<dbReference type="InterPro" id="IPR026907">
    <property type="entry name" value="GCIP-like"/>
</dbReference>
<dbReference type="GeneTree" id="ENSGT00390000018016"/>
<comment type="subcellular location">
    <subcellularLocation>
        <location evidence="2">Cytoplasm</location>
    </subcellularLocation>
    <subcellularLocation>
        <location evidence="1">Nucleus</location>
    </subcellularLocation>
</comment>
<evidence type="ECO:0000313" key="12">
    <source>
        <dbReference type="Ensembl" id="ENSPSMP00000010985.1"/>
    </source>
</evidence>
<feature type="domain" description="Cyclin-D1-binding protein 1-like C-terminal" evidence="11">
    <location>
        <begin position="204"/>
        <end position="294"/>
    </location>
</feature>
<dbReference type="FunFam" id="1.20.1410.10:FF:000005">
    <property type="entry name" value="cyclin-D1-binding protein 1"/>
    <property type="match status" value="1"/>
</dbReference>
<feature type="domain" description="Cyclin-D1-binding protein 1-like N-terminal" evidence="10">
    <location>
        <begin position="41"/>
        <end position="182"/>
    </location>
</feature>
<protein>
    <recommendedName>
        <fullName evidence="5">Cyclin-D1-binding protein 1</fullName>
    </recommendedName>
</protein>
<dbReference type="Proteomes" id="UP000694414">
    <property type="component" value="Unplaced"/>
</dbReference>
<keyword evidence="13" id="KW-1185">Reference proteome</keyword>
<dbReference type="GO" id="GO:0005737">
    <property type="term" value="C:cytoplasm"/>
    <property type="evidence" value="ECO:0007669"/>
    <property type="project" value="UniProtKB-SubCell"/>
</dbReference>
<dbReference type="AlphaFoldDB" id="A0A8C9DI52"/>
<comment type="subunit">
    <text evidence="4">Interacts with CCND1 and GRAP2. May also interact with COPS5, RPLP0, SIRT6, SYF2 and TCF3.</text>
</comment>
<evidence type="ECO:0000256" key="8">
    <source>
        <dbReference type="ARBA" id="ARBA00023306"/>
    </source>
</evidence>
<evidence type="ECO:0000313" key="13">
    <source>
        <dbReference type="Proteomes" id="UP000694414"/>
    </source>
</evidence>
<comment type="function">
    <text evidence="9">May negatively regulate cell cycle progression. May act at least in part via inhibition of the cyclin-D1/CDK4 complex, thereby preventing phosphorylation of RB1 and blocking E2F-dependent transcription.</text>
</comment>
<evidence type="ECO:0000256" key="7">
    <source>
        <dbReference type="ARBA" id="ARBA00023242"/>
    </source>
</evidence>
<gene>
    <name evidence="12" type="primary">CCNDBP1</name>
</gene>
<keyword evidence="8" id="KW-0131">Cell cycle</keyword>
<dbReference type="Pfam" id="PF13324">
    <property type="entry name" value="GCIP_N"/>
    <property type="match status" value="1"/>
</dbReference>
<reference evidence="12" key="1">
    <citation type="submission" date="2025-08" db="UniProtKB">
        <authorList>
            <consortium name="Ensembl"/>
        </authorList>
    </citation>
    <scope>IDENTIFICATION</scope>
</reference>
<evidence type="ECO:0000256" key="6">
    <source>
        <dbReference type="ARBA" id="ARBA00022490"/>
    </source>
</evidence>
<evidence type="ECO:0000259" key="10">
    <source>
        <dbReference type="Pfam" id="PF13324"/>
    </source>
</evidence>
<organism evidence="12 13">
    <name type="scientific">Prolemur simus</name>
    <name type="common">Greater bamboo lemur</name>
    <name type="synonym">Hapalemur simus</name>
    <dbReference type="NCBI Taxonomy" id="1328070"/>
    <lineage>
        <taxon>Eukaryota</taxon>
        <taxon>Metazoa</taxon>
        <taxon>Chordata</taxon>
        <taxon>Craniata</taxon>
        <taxon>Vertebrata</taxon>
        <taxon>Euteleostomi</taxon>
        <taxon>Mammalia</taxon>
        <taxon>Eutheria</taxon>
        <taxon>Euarchontoglires</taxon>
        <taxon>Primates</taxon>
        <taxon>Strepsirrhini</taxon>
        <taxon>Lemuriformes</taxon>
        <taxon>Lemuridae</taxon>
        <taxon>Prolemur</taxon>
    </lineage>
</organism>
<dbReference type="InterPro" id="IPR049317">
    <property type="entry name" value="GCIP-like_N"/>
</dbReference>
<dbReference type="Gene3D" id="1.20.1410.10">
    <property type="entry name" value="I/LWEQ domain"/>
    <property type="match status" value="1"/>
</dbReference>
<dbReference type="GO" id="GO:0005634">
    <property type="term" value="C:nucleus"/>
    <property type="evidence" value="ECO:0007669"/>
    <property type="project" value="UniProtKB-SubCell"/>
</dbReference>
<name>A0A8C9DI52_PROSS</name>
<comment type="similarity">
    <text evidence="3">Belongs to the CCNDBP1 family.</text>
</comment>
<accession>A0A8C9DI52</accession>
<evidence type="ECO:0000256" key="1">
    <source>
        <dbReference type="ARBA" id="ARBA00004123"/>
    </source>
</evidence>
<dbReference type="Gene3D" id="1.20.1420.10">
    <property type="entry name" value="Talin, central domain"/>
    <property type="match status" value="1"/>
</dbReference>
<keyword evidence="6" id="KW-0963">Cytoplasm</keyword>
<evidence type="ECO:0000256" key="5">
    <source>
        <dbReference type="ARBA" id="ARBA00016410"/>
    </source>
</evidence>
<evidence type="ECO:0000256" key="9">
    <source>
        <dbReference type="ARBA" id="ARBA00059491"/>
    </source>
</evidence>
<evidence type="ECO:0000256" key="4">
    <source>
        <dbReference type="ARBA" id="ARBA00011158"/>
    </source>
</evidence>
<keyword evidence="7" id="KW-0539">Nucleus</keyword>
<reference evidence="12" key="2">
    <citation type="submission" date="2025-09" db="UniProtKB">
        <authorList>
            <consortium name="Ensembl"/>
        </authorList>
    </citation>
    <scope>IDENTIFICATION</scope>
</reference>
<dbReference type="PANTHER" id="PTHR15492">
    <property type="entry name" value="CYCLIN D1-BINDING PROTEIN 1"/>
    <property type="match status" value="1"/>
</dbReference>
<sequence length="312" mass="34850">MVPRTSAFPFATFRPPTPRPQVGEARATTEEFNREVFWRRLDEAAVKVSREATALTTVFSGLPLPSSQETQRLCKQVYAAIKAIIAVYYSLPKDQGITLRKLVRGTTLDIVDGMAQLLEVLFVNPAQSPENNDLISCNSVWVACQQVPRIPRDNKAAALLMLTKSVDLVKDAYEEMEQAVEECDPYSGLLNDIEEDTSDNYNNEDDVLGFPTNQDLYWSEEDQELIIPCLALVRASKACLKKIQILVAENGKKDQVAQLDDIVDICDEISPSVDDLVLSIYPPMCHLTVRINVSTGQALMSVFEMELECLLD</sequence>
<dbReference type="FunFam" id="1.20.1420.10:FF:000008">
    <property type="entry name" value="Cyclin-D1-binding protein 1 homolog"/>
    <property type="match status" value="1"/>
</dbReference>